<protein>
    <submittedName>
        <fullName evidence="3">Putative colanic acid biosynthesis UDP-glucose lipid carrier transferase</fullName>
    </submittedName>
</protein>
<comment type="similarity">
    <text evidence="1">Belongs to the bacterial sugar transferase family.</text>
</comment>
<dbReference type="PANTHER" id="PTHR30576:SF0">
    <property type="entry name" value="UNDECAPRENYL-PHOSPHATE N-ACETYLGALACTOSAMINYL 1-PHOSPHATE TRANSFERASE-RELATED"/>
    <property type="match status" value="1"/>
</dbReference>
<evidence type="ECO:0000259" key="2">
    <source>
        <dbReference type="Pfam" id="PF02397"/>
    </source>
</evidence>
<dbReference type="InterPro" id="IPR003362">
    <property type="entry name" value="Bact_transf"/>
</dbReference>
<evidence type="ECO:0000256" key="1">
    <source>
        <dbReference type="ARBA" id="ARBA00006464"/>
    </source>
</evidence>
<comment type="caution">
    <text evidence="3">The sequence shown here is derived from an EMBL/GenBank/DDBJ whole genome shotgun (WGS) entry which is preliminary data.</text>
</comment>
<accession>A0A2W7S052</accession>
<organism evidence="3 4">
    <name type="scientific">Hydrotalea sandarakina</name>
    <dbReference type="NCBI Taxonomy" id="1004304"/>
    <lineage>
        <taxon>Bacteria</taxon>
        <taxon>Pseudomonadati</taxon>
        <taxon>Bacteroidota</taxon>
        <taxon>Chitinophagia</taxon>
        <taxon>Chitinophagales</taxon>
        <taxon>Chitinophagaceae</taxon>
        <taxon>Hydrotalea</taxon>
    </lineage>
</organism>
<reference evidence="3 4" key="1">
    <citation type="submission" date="2018-06" db="EMBL/GenBank/DDBJ databases">
        <title>Genomic Encyclopedia of Archaeal and Bacterial Type Strains, Phase II (KMG-II): from individual species to whole genera.</title>
        <authorList>
            <person name="Goeker M."/>
        </authorList>
    </citation>
    <scope>NUCLEOTIDE SEQUENCE [LARGE SCALE GENOMIC DNA]</scope>
    <source>
        <strain evidence="3 4">DSM 23241</strain>
    </source>
</reference>
<dbReference type="GO" id="GO:0016780">
    <property type="term" value="F:phosphotransferase activity, for other substituted phosphate groups"/>
    <property type="evidence" value="ECO:0007669"/>
    <property type="project" value="TreeGrafter"/>
</dbReference>
<sequence length="140" mass="15844">MYAHCPNVDEKGNYLQAKANDPRVTPLGKLLRKTSLDELPQFWNVLLGDMSIIGPRPHPIELNEVSEGVIENYALRYLVKPGVTGWAQVCGFRGPTQTGDAMQGRVNHDIWYIQHWSLWLDAKIILLTLKCAFWGDKNAV</sequence>
<dbReference type="EMBL" id="QKZV01000002">
    <property type="protein sequence ID" value="PZX64386.1"/>
    <property type="molecule type" value="Genomic_DNA"/>
</dbReference>
<gene>
    <name evidence="3" type="ORF">LX80_00582</name>
</gene>
<dbReference type="AlphaFoldDB" id="A0A2W7S052"/>
<feature type="domain" description="Bacterial sugar transferase" evidence="2">
    <location>
        <begin position="9"/>
        <end position="132"/>
    </location>
</feature>
<dbReference type="Pfam" id="PF02397">
    <property type="entry name" value="Bac_transf"/>
    <property type="match status" value="1"/>
</dbReference>
<proteinExistence type="inferred from homology"/>
<evidence type="ECO:0000313" key="3">
    <source>
        <dbReference type="EMBL" id="PZX64386.1"/>
    </source>
</evidence>
<name>A0A2W7S052_9BACT</name>
<dbReference type="Proteomes" id="UP000249720">
    <property type="component" value="Unassembled WGS sequence"/>
</dbReference>
<keyword evidence="4" id="KW-1185">Reference proteome</keyword>
<evidence type="ECO:0000313" key="4">
    <source>
        <dbReference type="Proteomes" id="UP000249720"/>
    </source>
</evidence>
<keyword evidence="3" id="KW-0808">Transferase</keyword>
<dbReference type="PANTHER" id="PTHR30576">
    <property type="entry name" value="COLANIC BIOSYNTHESIS UDP-GLUCOSE LIPID CARRIER TRANSFERASE"/>
    <property type="match status" value="1"/>
</dbReference>